<gene>
    <name evidence="9" type="ORF">A7J50_1211</name>
</gene>
<dbReference type="InterPro" id="IPR000064">
    <property type="entry name" value="NLP_P60_dom"/>
</dbReference>
<dbReference type="Pfam" id="PF00877">
    <property type="entry name" value="NLPC_P60"/>
    <property type="match status" value="1"/>
</dbReference>
<sequence>MRINQKLQDEIRAHAERVYPVEACGVLIKSAVGREYVPCGNLATTPREHFQIDHKDMGQAEDRGEVLAIIHSHPDKAPAPSMADRVSCELHELPWGIVGWPGGEFEWFKPSGFQAPLLGRDFSHGLLDCWAACRDWYAREAGLQLPNFERADLWWEQKDGPSLYEDNFAATGFYQVNEAKRGDMLVLQIPTPGRECYFPNHAVIYLGDEPALTSEPAPKLGGSGPFIYHHMPGRLAAREIYGWSMANRVKLILRHKDYRP</sequence>
<evidence type="ECO:0000256" key="2">
    <source>
        <dbReference type="ARBA" id="ARBA00022670"/>
    </source>
</evidence>
<evidence type="ECO:0000256" key="7">
    <source>
        <dbReference type="ARBA" id="ARBA00023049"/>
    </source>
</evidence>
<dbReference type="EMBL" id="CP015600">
    <property type="protein sequence ID" value="ANF84650.1"/>
    <property type="molecule type" value="Genomic_DNA"/>
</dbReference>
<protein>
    <submittedName>
        <fullName evidence="9">Hydrolase Nlp/P60</fullName>
    </submittedName>
</protein>
<keyword evidence="2" id="KW-0645">Protease</keyword>
<evidence type="ECO:0000256" key="5">
    <source>
        <dbReference type="ARBA" id="ARBA00022807"/>
    </source>
</evidence>
<dbReference type="AlphaFoldDB" id="A0A172YWW3"/>
<evidence type="ECO:0000313" key="9">
    <source>
        <dbReference type="EMBL" id="ANF84650.1"/>
    </source>
</evidence>
<dbReference type="InterPro" id="IPR051929">
    <property type="entry name" value="VirAsm_ModProt"/>
</dbReference>
<dbReference type="STRING" id="219572.A7J50_1211"/>
<dbReference type="CDD" id="cd08073">
    <property type="entry name" value="MPN_NLPC_P60"/>
    <property type="match status" value="1"/>
</dbReference>
<dbReference type="Pfam" id="PF14464">
    <property type="entry name" value="Prok-JAB"/>
    <property type="match status" value="1"/>
</dbReference>
<dbReference type="GO" id="GO:0008235">
    <property type="term" value="F:metalloexopeptidase activity"/>
    <property type="evidence" value="ECO:0007669"/>
    <property type="project" value="TreeGrafter"/>
</dbReference>
<evidence type="ECO:0000256" key="4">
    <source>
        <dbReference type="ARBA" id="ARBA00022801"/>
    </source>
</evidence>
<dbReference type="RefSeq" id="WP_064450983.1">
    <property type="nucleotide sequence ID" value="NZ_CP015600.1"/>
</dbReference>
<evidence type="ECO:0000256" key="6">
    <source>
        <dbReference type="ARBA" id="ARBA00022833"/>
    </source>
</evidence>
<dbReference type="SUPFAM" id="SSF54001">
    <property type="entry name" value="Cysteine proteinases"/>
    <property type="match status" value="1"/>
</dbReference>
<feature type="domain" description="JAB1/MPN/MOV34 metalloenzyme" evidence="8">
    <location>
        <begin position="1"/>
        <end position="118"/>
    </location>
</feature>
<dbReference type="GO" id="GO:0008270">
    <property type="term" value="F:zinc ion binding"/>
    <property type="evidence" value="ECO:0007669"/>
    <property type="project" value="TreeGrafter"/>
</dbReference>
<keyword evidence="7" id="KW-0482">Metalloprotease</keyword>
<dbReference type="KEGG" id="panr:A7J50_1211"/>
<name>A0A172YWW3_9PSED</name>
<evidence type="ECO:0000256" key="1">
    <source>
        <dbReference type="ARBA" id="ARBA00007074"/>
    </source>
</evidence>
<evidence type="ECO:0000256" key="3">
    <source>
        <dbReference type="ARBA" id="ARBA00022723"/>
    </source>
</evidence>
<keyword evidence="5" id="KW-0788">Thiol protease</keyword>
<dbReference type="PANTHER" id="PTHR34858">
    <property type="entry name" value="CYSO-CYSTEINE PEPTIDASE"/>
    <property type="match status" value="1"/>
</dbReference>
<dbReference type="PANTHER" id="PTHR34858:SF1">
    <property type="entry name" value="CYSO-CYSTEINE PEPTIDASE"/>
    <property type="match status" value="1"/>
</dbReference>
<keyword evidence="4 9" id="KW-0378">Hydrolase</keyword>
<comment type="similarity">
    <text evidence="1">Belongs to the peptidase C40 family.</text>
</comment>
<keyword evidence="3" id="KW-0479">Metal-binding</keyword>
<evidence type="ECO:0000313" key="10">
    <source>
        <dbReference type="Proteomes" id="UP000077829"/>
    </source>
</evidence>
<dbReference type="GO" id="GO:0008234">
    <property type="term" value="F:cysteine-type peptidase activity"/>
    <property type="evidence" value="ECO:0007669"/>
    <property type="project" value="UniProtKB-KW"/>
</dbReference>
<dbReference type="SUPFAM" id="SSF102712">
    <property type="entry name" value="JAB1/MPN domain"/>
    <property type="match status" value="1"/>
</dbReference>
<organism evidence="9 10">
    <name type="scientific">Pseudomonas antarctica</name>
    <dbReference type="NCBI Taxonomy" id="219572"/>
    <lineage>
        <taxon>Bacteria</taxon>
        <taxon>Pseudomonadati</taxon>
        <taxon>Pseudomonadota</taxon>
        <taxon>Gammaproteobacteria</taxon>
        <taxon>Pseudomonadales</taxon>
        <taxon>Pseudomonadaceae</taxon>
        <taxon>Pseudomonas</taxon>
    </lineage>
</organism>
<evidence type="ECO:0000259" key="8">
    <source>
        <dbReference type="SMART" id="SM00232"/>
    </source>
</evidence>
<dbReference type="Proteomes" id="UP000077829">
    <property type="component" value="Chromosome"/>
</dbReference>
<dbReference type="PATRIC" id="fig|219572.3.peg.1231"/>
<keyword evidence="6" id="KW-0862">Zinc</keyword>
<dbReference type="SMART" id="SM00232">
    <property type="entry name" value="JAB_MPN"/>
    <property type="match status" value="1"/>
</dbReference>
<reference evidence="9 10" key="1">
    <citation type="submission" date="2016-05" db="EMBL/GenBank/DDBJ databases">
        <title>Complete genome sequence of Pseudomonas antarctica PAMC 27494.</title>
        <authorList>
            <person name="Lee J."/>
        </authorList>
    </citation>
    <scope>NUCLEOTIDE SEQUENCE [LARGE SCALE GENOMIC DNA]</scope>
    <source>
        <strain evidence="9 10">PAMC 27494</strain>
    </source>
</reference>
<proteinExistence type="inferred from homology"/>
<dbReference type="Gene3D" id="3.40.140.10">
    <property type="entry name" value="Cytidine Deaminase, domain 2"/>
    <property type="match status" value="1"/>
</dbReference>
<dbReference type="InterPro" id="IPR028090">
    <property type="entry name" value="JAB_dom_prok"/>
</dbReference>
<accession>A0A172YWW3</accession>
<dbReference type="InterPro" id="IPR038765">
    <property type="entry name" value="Papain-like_cys_pep_sf"/>
</dbReference>
<dbReference type="InterPro" id="IPR000555">
    <property type="entry name" value="JAMM/MPN+_dom"/>
</dbReference>
<dbReference type="GO" id="GO:0006508">
    <property type="term" value="P:proteolysis"/>
    <property type="evidence" value="ECO:0007669"/>
    <property type="project" value="UniProtKB-KW"/>
</dbReference>